<dbReference type="EMBL" id="CM037151">
    <property type="protein sequence ID" value="KAH7843423.1"/>
    <property type="molecule type" value="Genomic_DNA"/>
</dbReference>
<dbReference type="Proteomes" id="UP000828048">
    <property type="component" value="Chromosome 1"/>
</dbReference>
<protein>
    <submittedName>
        <fullName evidence="1">Uncharacterized protein</fullName>
    </submittedName>
</protein>
<proteinExistence type="predicted"/>
<reference evidence="1 2" key="1">
    <citation type="journal article" date="2021" name="Hortic Res">
        <title>High-quality reference genome and annotation aids understanding of berry development for evergreen blueberry (Vaccinium darrowii).</title>
        <authorList>
            <person name="Yu J."/>
            <person name="Hulse-Kemp A.M."/>
            <person name="Babiker E."/>
            <person name="Staton M."/>
        </authorList>
    </citation>
    <scope>NUCLEOTIDE SEQUENCE [LARGE SCALE GENOMIC DNA]</scope>
    <source>
        <strain evidence="2">cv. NJ 8807/NJ 8810</strain>
        <tissue evidence="1">Young leaf</tissue>
    </source>
</reference>
<gene>
    <name evidence="1" type="ORF">Vadar_016468</name>
</gene>
<name>A0ACB7XS44_9ERIC</name>
<accession>A0ACB7XS44</accession>
<keyword evidence="2" id="KW-1185">Reference proteome</keyword>
<evidence type="ECO:0000313" key="1">
    <source>
        <dbReference type="EMBL" id="KAH7843423.1"/>
    </source>
</evidence>
<comment type="caution">
    <text evidence="1">The sequence shown here is derived from an EMBL/GenBank/DDBJ whole genome shotgun (WGS) entry which is preliminary data.</text>
</comment>
<sequence>MDPGLYGRAMEDNAVVLGEYIEELEKESEHIDELNEREHTHILHRELTPNGNTILHVTVQFGHLNNVMVVLQVCPDLLLCQNKKHETPFHMAAREGRADIVEELMKLAGPEKLGDSKVKDTLKVQNINGDTALHVAARNCHLDKYVRVKQFHLNEYTNVVKLLAEGDPDFQHPPNNDQETPLYLAAERGDTCVSVVAALLKTCKSISYSGPDGRTALNAVALQDMVPGEMTVKVLLDQQKDLMNKADHNGWTPLHYAASNGNLPMMELFLSNCPDCWEVDVKGQHILHIAVEKNWKEVIDYIVTKPWGRYLVNQKNNEGNTPLHLLVASEHNVDKLWNHPEADHHVFNRKGMTPIGLFWFNFLETSKSNFDDTTDYTFLDPENEGGTSTDSKAHDKESILQKLENAEMTKKNVRLKAMIEKAKARLSEIQKEKDRKK</sequence>
<organism evidence="1 2">
    <name type="scientific">Vaccinium darrowii</name>
    <dbReference type="NCBI Taxonomy" id="229202"/>
    <lineage>
        <taxon>Eukaryota</taxon>
        <taxon>Viridiplantae</taxon>
        <taxon>Streptophyta</taxon>
        <taxon>Embryophyta</taxon>
        <taxon>Tracheophyta</taxon>
        <taxon>Spermatophyta</taxon>
        <taxon>Magnoliopsida</taxon>
        <taxon>eudicotyledons</taxon>
        <taxon>Gunneridae</taxon>
        <taxon>Pentapetalae</taxon>
        <taxon>asterids</taxon>
        <taxon>Ericales</taxon>
        <taxon>Ericaceae</taxon>
        <taxon>Vaccinioideae</taxon>
        <taxon>Vaccinieae</taxon>
        <taxon>Vaccinium</taxon>
    </lineage>
</organism>
<evidence type="ECO:0000313" key="2">
    <source>
        <dbReference type="Proteomes" id="UP000828048"/>
    </source>
</evidence>